<comment type="caution">
    <text evidence="1">The sequence shown here is derived from an EMBL/GenBank/DDBJ whole genome shotgun (WGS) entry which is preliminary data.</text>
</comment>
<dbReference type="OrthoDB" id="302910at2"/>
<dbReference type="RefSeq" id="WP_114367271.1">
    <property type="nucleotide sequence ID" value="NZ_QPEX01000010.1"/>
</dbReference>
<dbReference type="Proteomes" id="UP000253562">
    <property type="component" value="Unassembled WGS sequence"/>
</dbReference>
<reference evidence="1 2" key="1">
    <citation type="submission" date="2018-07" db="EMBL/GenBank/DDBJ databases">
        <title>Comparative genomes isolates from brazilian mangrove.</title>
        <authorList>
            <person name="De Araujo J.E."/>
            <person name="Taketani R.G."/>
            <person name="Silva M.C.P."/>
            <person name="Lourenco M.V."/>
            <person name="Oliveira V.M."/>
            <person name="Andreote F.D."/>
        </authorList>
    </citation>
    <scope>NUCLEOTIDE SEQUENCE [LARGE SCALE GENOMIC DNA]</scope>
    <source>
        <strain evidence="1 2">HEX PRIS-MGV</strain>
    </source>
</reference>
<protein>
    <submittedName>
        <fullName evidence="1">Uncharacterized protein</fullName>
    </submittedName>
</protein>
<dbReference type="EMBL" id="QPEX01000010">
    <property type="protein sequence ID" value="RCS54205.1"/>
    <property type="molecule type" value="Genomic_DNA"/>
</dbReference>
<evidence type="ECO:0000313" key="1">
    <source>
        <dbReference type="EMBL" id="RCS54205.1"/>
    </source>
</evidence>
<proteinExistence type="predicted"/>
<name>A0A368KX26_9BACT</name>
<gene>
    <name evidence="1" type="ORF">DTL42_03390</name>
</gene>
<organism evidence="1 2">
    <name type="scientific">Bremerella cremea</name>
    <dbReference type="NCBI Taxonomy" id="1031537"/>
    <lineage>
        <taxon>Bacteria</taxon>
        <taxon>Pseudomonadati</taxon>
        <taxon>Planctomycetota</taxon>
        <taxon>Planctomycetia</taxon>
        <taxon>Pirellulales</taxon>
        <taxon>Pirellulaceae</taxon>
        <taxon>Bremerella</taxon>
    </lineage>
</organism>
<dbReference type="AlphaFoldDB" id="A0A368KX26"/>
<accession>A0A368KX26</accession>
<sequence length="254" mass="28262">MPRLLHALLVRSLFCAVLGLGMGSGEGPSCLWGADSDVDQKRLVRHISQQVAQLKRGSSITSNAFNEYYDHEDWGKLWLEGLTTGLTSSNEEIQKRAVQGVRSFVGKVELNQLPAPATNAAQDALIQIMNGSYPSDIKKEAKVLACVLGVLSLVNDPAFPASSPAALPSSRFRYPADEQGRPGVLQATKAQYIVWEEFKNNRSFGKFRELERTSEYIEIFDIGRGLWVRLEPTQATWSFDRKKWGLIGKGQFED</sequence>
<evidence type="ECO:0000313" key="2">
    <source>
        <dbReference type="Proteomes" id="UP000253562"/>
    </source>
</evidence>